<organism evidence="1 3">
    <name type="scientific">Puccinia graminis f. sp. tritici</name>
    <dbReference type="NCBI Taxonomy" id="56615"/>
    <lineage>
        <taxon>Eukaryota</taxon>
        <taxon>Fungi</taxon>
        <taxon>Dikarya</taxon>
        <taxon>Basidiomycota</taxon>
        <taxon>Pucciniomycotina</taxon>
        <taxon>Pucciniomycetes</taxon>
        <taxon>Pucciniales</taxon>
        <taxon>Pucciniaceae</taxon>
        <taxon>Puccinia</taxon>
    </lineage>
</organism>
<dbReference type="AlphaFoldDB" id="A0A5B0R263"/>
<accession>A0A5B0R263</accession>
<keyword evidence="3" id="KW-1185">Reference proteome</keyword>
<name>A0A5B0R263_PUCGR</name>
<dbReference type="EMBL" id="VSWC01000001">
    <property type="protein sequence ID" value="KAA1119530.1"/>
    <property type="molecule type" value="Genomic_DNA"/>
</dbReference>
<reference evidence="3 4" key="1">
    <citation type="submission" date="2019-05" db="EMBL/GenBank/DDBJ databases">
        <title>Emergence of the Ug99 lineage of the wheat stem rust pathogen through somatic hybridization.</title>
        <authorList>
            <person name="Li F."/>
            <person name="Upadhyaya N.M."/>
            <person name="Sperschneider J."/>
            <person name="Matny O."/>
            <person name="Nguyen-Phuc H."/>
            <person name="Mago R."/>
            <person name="Raley C."/>
            <person name="Miller M.E."/>
            <person name="Silverstein K.A.T."/>
            <person name="Henningsen E."/>
            <person name="Hirsch C.D."/>
            <person name="Visser B."/>
            <person name="Pretorius Z.A."/>
            <person name="Steffenson B.J."/>
            <person name="Schwessinger B."/>
            <person name="Dodds P.N."/>
            <person name="Figueroa M."/>
        </authorList>
    </citation>
    <scope>NUCLEOTIDE SEQUENCE [LARGE SCALE GENOMIC DNA]</scope>
    <source>
        <strain evidence="1">21-0</strain>
        <strain evidence="2 4">Ug99</strain>
    </source>
</reference>
<evidence type="ECO:0000313" key="3">
    <source>
        <dbReference type="Proteomes" id="UP000324748"/>
    </source>
</evidence>
<dbReference type="OrthoDB" id="2507046at2759"/>
<proteinExistence type="predicted"/>
<dbReference type="EMBL" id="VDEP01000241">
    <property type="protein sequence ID" value="KAA1120780.1"/>
    <property type="molecule type" value="Genomic_DNA"/>
</dbReference>
<dbReference type="Proteomes" id="UP000324748">
    <property type="component" value="Unassembled WGS sequence"/>
</dbReference>
<gene>
    <name evidence="1" type="ORF">PGT21_028152</name>
    <name evidence="2" type="ORF">PGTUg99_015437</name>
</gene>
<sequence length="170" mass="19009">MAHDGLKALLLETLPPGKTKESILGFFPVLGSIIKENKPDEPAQLIGTQTTNHINNPPDIQDPNLLDAVSNYDLCRTHIKSTKLLELTQKLDVVIKQITRSAAQRSHFAHTAEKLKKNFAPLIAGYGIQWNIRYQSYQKAMDAHAIINHILKEGQEQKQAGLFADVFFTP</sequence>
<evidence type="ECO:0000313" key="2">
    <source>
        <dbReference type="EMBL" id="KAA1120780.1"/>
    </source>
</evidence>
<protein>
    <submittedName>
        <fullName evidence="1">Uncharacterized protein</fullName>
    </submittedName>
</protein>
<evidence type="ECO:0000313" key="1">
    <source>
        <dbReference type="EMBL" id="KAA1119530.1"/>
    </source>
</evidence>
<comment type="caution">
    <text evidence="1">The sequence shown here is derived from an EMBL/GenBank/DDBJ whole genome shotgun (WGS) entry which is preliminary data.</text>
</comment>
<dbReference type="Proteomes" id="UP000325313">
    <property type="component" value="Unassembled WGS sequence"/>
</dbReference>
<evidence type="ECO:0000313" key="4">
    <source>
        <dbReference type="Proteomes" id="UP000325313"/>
    </source>
</evidence>